<evidence type="ECO:0000256" key="5">
    <source>
        <dbReference type="ARBA" id="ARBA00023266"/>
    </source>
</evidence>
<dbReference type="InterPro" id="IPR036676">
    <property type="entry name" value="PurM-like_C_sf"/>
</dbReference>
<keyword evidence="5" id="KW-0711">Selenium</keyword>
<reference evidence="8" key="1">
    <citation type="submission" date="2021-01" db="EMBL/GenBank/DDBJ databases">
        <authorList>
            <person name="Corre E."/>
            <person name="Pelletier E."/>
            <person name="Niang G."/>
            <person name="Scheremetjew M."/>
            <person name="Finn R."/>
            <person name="Kale V."/>
            <person name="Holt S."/>
            <person name="Cochrane G."/>
            <person name="Meng A."/>
            <person name="Brown T."/>
            <person name="Cohen L."/>
        </authorList>
    </citation>
    <scope>NUCLEOTIDE SEQUENCE</scope>
    <source>
        <strain evidence="8">CCMP3278</strain>
    </source>
</reference>
<dbReference type="InterPro" id="IPR004536">
    <property type="entry name" value="SPS/SelD"/>
</dbReference>
<gene>
    <name evidence="8" type="ORF">TOLI1172_LOCUS9036</name>
</gene>
<evidence type="ECO:0000256" key="3">
    <source>
        <dbReference type="ARBA" id="ARBA00022777"/>
    </source>
</evidence>
<dbReference type="EMBL" id="HBFP01012493">
    <property type="protein sequence ID" value="CAD8824637.1"/>
    <property type="molecule type" value="Transcribed_RNA"/>
</dbReference>
<protein>
    <recommendedName>
        <fullName evidence="9">Selenide, water dikinase</fullName>
    </recommendedName>
</protein>
<dbReference type="InterPro" id="IPR010918">
    <property type="entry name" value="PurM-like_C_dom"/>
</dbReference>
<evidence type="ECO:0000256" key="1">
    <source>
        <dbReference type="ARBA" id="ARBA00022679"/>
    </source>
</evidence>
<proteinExistence type="predicted"/>
<evidence type="ECO:0000256" key="2">
    <source>
        <dbReference type="ARBA" id="ARBA00022741"/>
    </source>
</evidence>
<dbReference type="PANTHER" id="PTHR10256">
    <property type="entry name" value="SELENIDE, WATER DIKINASE"/>
    <property type="match status" value="1"/>
</dbReference>
<name>A0A7S0ZKH3_9RHOD</name>
<dbReference type="GO" id="GO:0005524">
    <property type="term" value="F:ATP binding"/>
    <property type="evidence" value="ECO:0007669"/>
    <property type="project" value="UniProtKB-KW"/>
</dbReference>
<sequence>MLDCSVVSVPDLDSVLISSHDFFYPLIDDPYLMGAIGAANVLSDLYAFGVIQPNSMLMTLASSTQLNIDERRIVSLELMRGFRDLARSAGCFVTGGQTVLNPWPIIGGIASGIVHNSKRFYTTRAVPGDVLVLTKPLGTQVIANAYEWLRTTQQALVDLQTNDIQSVDLNQPISIDLIRCFGADYEKKCALKWNSILENTDLSVNDVCQLLDESVFSMTRLNRNASELMIQLGAHACTDVTGFGILGHAEKLALTQENEVSFVIRCLPLLSKVEQIDRASKDGEMFGLLKGRSAETSGGLLIALDPKVVDEFLARIMEIDGCEAFVIGNVCALERNGKRGAVLLENPEIIESMNPAL</sequence>
<dbReference type="SUPFAM" id="SSF55326">
    <property type="entry name" value="PurM N-terminal domain-like"/>
    <property type="match status" value="1"/>
</dbReference>
<keyword evidence="2" id="KW-0547">Nucleotide-binding</keyword>
<accession>A0A7S0ZKH3</accession>
<feature type="domain" description="PurM-like C-terminal" evidence="7">
    <location>
        <begin position="223"/>
        <end position="332"/>
    </location>
</feature>
<dbReference type="AlphaFoldDB" id="A0A7S0ZKH3"/>
<dbReference type="SUPFAM" id="SSF56042">
    <property type="entry name" value="PurM C-terminal domain-like"/>
    <property type="match status" value="1"/>
</dbReference>
<evidence type="ECO:0000259" key="7">
    <source>
        <dbReference type="Pfam" id="PF02769"/>
    </source>
</evidence>
<dbReference type="Gene3D" id="3.90.650.10">
    <property type="entry name" value="PurM-like C-terminal domain"/>
    <property type="match status" value="1"/>
</dbReference>
<dbReference type="GO" id="GO:0005737">
    <property type="term" value="C:cytoplasm"/>
    <property type="evidence" value="ECO:0007669"/>
    <property type="project" value="TreeGrafter"/>
</dbReference>
<dbReference type="InterPro" id="IPR036921">
    <property type="entry name" value="PurM-like_N_sf"/>
</dbReference>
<evidence type="ECO:0000256" key="4">
    <source>
        <dbReference type="ARBA" id="ARBA00022840"/>
    </source>
</evidence>
<feature type="domain" description="PurM-like N-terminal" evidence="6">
    <location>
        <begin position="3"/>
        <end position="114"/>
    </location>
</feature>
<keyword evidence="3" id="KW-0418">Kinase</keyword>
<evidence type="ECO:0008006" key="9">
    <source>
        <dbReference type="Google" id="ProtNLM"/>
    </source>
</evidence>
<dbReference type="GO" id="GO:0004756">
    <property type="term" value="F:selenide, water dikinase activity"/>
    <property type="evidence" value="ECO:0007669"/>
    <property type="project" value="TreeGrafter"/>
</dbReference>
<organism evidence="8">
    <name type="scientific">Timspurckia oligopyrenoides</name>
    <dbReference type="NCBI Taxonomy" id="708627"/>
    <lineage>
        <taxon>Eukaryota</taxon>
        <taxon>Rhodophyta</taxon>
        <taxon>Bangiophyceae</taxon>
        <taxon>Porphyridiales</taxon>
        <taxon>Porphyridiaceae</taxon>
        <taxon>Timspurckia</taxon>
    </lineage>
</organism>
<evidence type="ECO:0000313" key="8">
    <source>
        <dbReference type="EMBL" id="CAD8824637.1"/>
    </source>
</evidence>
<dbReference type="PANTHER" id="PTHR10256:SF0">
    <property type="entry name" value="INACTIVE SELENIDE, WATER DIKINASE-LIKE PROTEIN-RELATED"/>
    <property type="match status" value="1"/>
</dbReference>
<dbReference type="GO" id="GO:0016260">
    <property type="term" value="P:selenocysteine biosynthetic process"/>
    <property type="evidence" value="ECO:0007669"/>
    <property type="project" value="TreeGrafter"/>
</dbReference>
<keyword evidence="1" id="KW-0808">Transferase</keyword>
<dbReference type="InterPro" id="IPR016188">
    <property type="entry name" value="PurM-like_N"/>
</dbReference>
<dbReference type="PIRSF" id="PIRSF036407">
    <property type="entry name" value="Selenphspht_syn"/>
    <property type="match status" value="1"/>
</dbReference>
<dbReference type="NCBIfam" id="TIGR00476">
    <property type="entry name" value="selD"/>
    <property type="match status" value="1"/>
</dbReference>
<dbReference type="Gene3D" id="3.30.1330.10">
    <property type="entry name" value="PurM-like, N-terminal domain"/>
    <property type="match status" value="1"/>
</dbReference>
<dbReference type="Pfam" id="PF02769">
    <property type="entry name" value="AIRS_C"/>
    <property type="match status" value="1"/>
</dbReference>
<keyword evidence="4" id="KW-0067">ATP-binding</keyword>
<dbReference type="Pfam" id="PF00586">
    <property type="entry name" value="AIRS"/>
    <property type="match status" value="1"/>
</dbReference>
<evidence type="ECO:0000259" key="6">
    <source>
        <dbReference type="Pfam" id="PF00586"/>
    </source>
</evidence>